<sequence length="226" mass="25842">MKLNKLLKEPFLVFGGIFTITTIVLAVILITQLKGDKSTVGNDVNTNIGIIDVTQDVVDYTLRETATEYQKEIYDELIENQTAFEESWTPETESAYAESVVKNFIADFFTWSNKGGRNDVGGLQFVYPLYRSDFRNKAVDVFYLYLDYYIEEFGADQLLTVENVKVTGVDPNYVYTMPDGTEMDGTYVYAEWTYTDSDELDLSKFPTETGFIVVEKENQLVLIEIQ</sequence>
<organism evidence="1 2">
    <name type="scientific">Turicibacter sanguinis</name>
    <dbReference type="NCBI Taxonomy" id="154288"/>
    <lineage>
        <taxon>Bacteria</taxon>
        <taxon>Bacillati</taxon>
        <taxon>Bacillota</taxon>
        <taxon>Erysipelotrichia</taxon>
        <taxon>Erysipelotrichales</taxon>
        <taxon>Turicibacteraceae</taxon>
        <taxon>Turicibacter</taxon>
    </lineage>
</organism>
<evidence type="ECO:0000313" key="1">
    <source>
        <dbReference type="EMBL" id="MTK21291.1"/>
    </source>
</evidence>
<dbReference type="EMBL" id="WMQE01000014">
    <property type="protein sequence ID" value="MTK21291.1"/>
    <property type="molecule type" value="Genomic_DNA"/>
</dbReference>
<dbReference type="OrthoDB" id="1648993at2"/>
<evidence type="ECO:0000313" key="2">
    <source>
        <dbReference type="Proteomes" id="UP000487649"/>
    </source>
</evidence>
<dbReference type="AlphaFoldDB" id="A0A173QVJ3"/>
<proteinExistence type="predicted"/>
<accession>A0A173QVJ3</accession>
<gene>
    <name evidence="1" type="ORF">GMA92_07645</name>
</gene>
<dbReference type="Proteomes" id="UP000487649">
    <property type="component" value="Unassembled WGS sequence"/>
</dbReference>
<comment type="caution">
    <text evidence="1">The sequence shown here is derived from an EMBL/GenBank/DDBJ whole genome shotgun (WGS) entry which is preliminary data.</text>
</comment>
<dbReference type="RefSeq" id="WP_006784219.1">
    <property type="nucleotide sequence ID" value="NZ_CABJBH010000005.1"/>
</dbReference>
<name>A0A173QVJ3_9FIRM</name>
<protein>
    <submittedName>
        <fullName evidence="1">Uncharacterized protein</fullName>
    </submittedName>
</protein>
<reference evidence="1 2" key="1">
    <citation type="journal article" date="2019" name="Nat. Med.">
        <title>A library of human gut bacterial isolates paired with longitudinal multiomics data enables mechanistic microbiome research.</title>
        <authorList>
            <person name="Poyet M."/>
            <person name="Groussin M."/>
            <person name="Gibbons S.M."/>
            <person name="Avila-Pacheco J."/>
            <person name="Jiang X."/>
            <person name="Kearney S.M."/>
            <person name="Perrotta A.R."/>
            <person name="Berdy B."/>
            <person name="Zhao S."/>
            <person name="Lieberman T.D."/>
            <person name="Swanson P.K."/>
            <person name="Smith M."/>
            <person name="Roesemann S."/>
            <person name="Alexander J.E."/>
            <person name="Rich S.A."/>
            <person name="Livny J."/>
            <person name="Vlamakis H."/>
            <person name="Clish C."/>
            <person name="Bullock K."/>
            <person name="Deik A."/>
            <person name="Scott J."/>
            <person name="Pierce K.A."/>
            <person name="Xavier R.J."/>
            <person name="Alm E.J."/>
        </authorList>
    </citation>
    <scope>NUCLEOTIDE SEQUENCE [LARGE SCALE GENOMIC DNA]</scope>
    <source>
        <strain evidence="1 2">BIOML-A198</strain>
    </source>
</reference>